<feature type="domain" description="Suppressor of forked" evidence="4">
    <location>
        <begin position="52"/>
        <end position="87"/>
    </location>
</feature>
<evidence type="ECO:0000256" key="3">
    <source>
        <dbReference type="ARBA" id="ARBA00023242"/>
    </source>
</evidence>
<evidence type="ECO:0000256" key="1">
    <source>
        <dbReference type="ARBA" id="ARBA00004123"/>
    </source>
</evidence>
<organism evidence="5 6">
    <name type="scientific">Parelaphostrongylus tenuis</name>
    <name type="common">Meningeal worm</name>
    <dbReference type="NCBI Taxonomy" id="148309"/>
    <lineage>
        <taxon>Eukaryota</taxon>
        <taxon>Metazoa</taxon>
        <taxon>Ecdysozoa</taxon>
        <taxon>Nematoda</taxon>
        <taxon>Chromadorea</taxon>
        <taxon>Rhabditida</taxon>
        <taxon>Rhabditina</taxon>
        <taxon>Rhabditomorpha</taxon>
        <taxon>Strongyloidea</taxon>
        <taxon>Metastrongylidae</taxon>
        <taxon>Parelaphostrongylus</taxon>
    </lineage>
</organism>
<dbReference type="InterPro" id="IPR003107">
    <property type="entry name" value="HAT"/>
</dbReference>
<dbReference type="SUPFAM" id="SSF48452">
    <property type="entry name" value="TPR-like"/>
    <property type="match status" value="1"/>
</dbReference>
<keyword evidence="3" id="KW-0539">Nucleus</keyword>
<evidence type="ECO:0000313" key="5">
    <source>
        <dbReference type="EMBL" id="KAJ1368641.1"/>
    </source>
</evidence>
<dbReference type="GO" id="GO:0005634">
    <property type="term" value="C:nucleus"/>
    <property type="evidence" value="ECO:0007669"/>
    <property type="project" value="UniProtKB-SubCell"/>
</dbReference>
<reference evidence="5" key="1">
    <citation type="submission" date="2021-06" db="EMBL/GenBank/DDBJ databases">
        <title>Parelaphostrongylus tenuis whole genome reference sequence.</title>
        <authorList>
            <person name="Garwood T.J."/>
            <person name="Larsen P.A."/>
            <person name="Fountain-Jones N.M."/>
            <person name="Garbe J.R."/>
            <person name="Macchietto M.G."/>
            <person name="Kania S.A."/>
            <person name="Gerhold R.W."/>
            <person name="Richards J.E."/>
            <person name="Wolf T.M."/>
        </authorList>
    </citation>
    <scope>NUCLEOTIDE SEQUENCE</scope>
    <source>
        <strain evidence="5">MNPRO001-30</strain>
        <tissue evidence="5">Meninges</tissue>
    </source>
</reference>
<dbReference type="InterPro" id="IPR045243">
    <property type="entry name" value="Rna14-like"/>
</dbReference>
<dbReference type="GO" id="GO:0031124">
    <property type="term" value="P:mRNA 3'-end processing"/>
    <property type="evidence" value="ECO:0007669"/>
    <property type="project" value="InterPro"/>
</dbReference>
<evidence type="ECO:0000259" key="4">
    <source>
        <dbReference type="Pfam" id="PF05843"/>
    </source>
</evidence>
<proteinExistence type="predicted"/>
<dbReference type="PANTHER" id="PTHR19980:SF0">
    <property type="entry name" value="CLEAVAGE STIMULATION FACTOR SUBUNIT 3"/>
    <property type="match status" value="1"/>
</dbReference>
<comment type="caution">
    <text evidence="5">The sequence shown here is derived from an EMBL/GenBank/DDBJ whole genome shotgun (WGS) entry which is preliminary data.</text>
</comment>
<dbReference type="InterPro" id="IPR008847">
    <property type="entry name" value="Suf"/>
</dbReference>
<dbReference type="Gene3D" id="1.25.40.10">
    <property type="entry name" value="Tetratricopeptide repeat domain"/>
    <property type="match status" value="1"/>
</dbReference>
<dbReference type="AlphaFoldDB" id="A0AAD5R349"/>
<sequence length="119" mass="13641">MSLRINLTFPGPEEDESLRNVRSIDQVRDFYGKFATQLPDVGRYWKAYIEHEEEMAKAHGIALGKVGLDISSYSIYSDYISFLKFVQDEQRPVLLKTAVLLGYKAANEYPTSSLDRNFP</sequence>
<dbReference type="Proteomes" id="UP001196413">
    <property type="component" value="Unassembled WGS sequence"/>
</dbReference>
<dbReference type="GO" id="GO:0003729">
    <property type="term" value="F:mRNA binding"/>
    <property type="evidence" value="ECO:0007669"/>
    <property type="project" value="TreeGrafter"/>
</dbReference>
<keyword evidence="6" id="KW-1185">Reference proteome</keyword>
<dbReference type="SMART" id="SM00386">
    <property type="entry name" value="HAT"/>
    <property type="match status" value="1"/>
</dbReference>
<accession>A0AAD5R349</accession>
<dbReference type="EMBL" id="JAHQIW010006260">
    <property type="protein sequence ID" value="KAJ1368641.1"/>
    <property type="molecule type" value="Genomic_DNA"/>
</dbReference>
<dbReference type="PANTHER" id="PTHR19980">
    <property type="entry name" value="RNA CLEAVAGE STIMULATION FACTOR"/>
    <property type="match status" value="1"/>
</dbReference>
<comment type="subcellular location">
    <subcellularLocation>
        <location evidence="1">Nucleus</location>
    </subcellularLocation>
</comment>
<gene>
    <name evidence="5" type="ORF">KIN20_029855</name>
</gene>
<evidence type="ECO:0000313" key="6">
    <source>
        <dbReference type="Proteomes" id="UP001196413"/>
    </source>
</evidence>
<name>A0AAD5R349_PARTN</name>
<protein>
    <recommendedName>
        <fullName evidence="4">Suppressor of forked domain-containing protein</fullName>
    </recommendedName>
</protein>
<evidence type="ECO:0000256" key="2">
    <source>
        <dbReference type="ARBA" id="ARBA00022737"/>
    </source>
</evidence>
<keyword evidence="2" id="KW-0677">Repeat</keyword>
<dbReference type="InterPro" id="IPR011990">
    <property type="entry name" value="TPR-like_helical_dom_sf"/>
</dbReference>
<dbReference type="Pfam" id="PF05843">
    <property type="entry name" value="Suf"/>
    <property type="match status" value="1"/>
</dbReference>